<accession>A0A7W9IMV0</accession>
<dbReference type="EC" id="2.2.1.6" evidence="7"/>
<dbReference type="GO" id="GO:0030976">
    <property type="term" value="F:thiamine pyrophosphate binding"/>
    <property type="evidence" value="ECO:0007669"/>
    <property type="project" value="InterPro"/>
</dbReference>
<dbReference type="GO" id="GO:0005948">
    <property type="term" value="C:acetolactate synthase complex"/>
    <property type="evidence" value="ECO:0007669"/>
    <property type="project" value="TreeGrafter"/>
</dbReference>
<dbReference type="Gene3D" id="3.40.50.970">
    <property type="match status" value="2"/>
</dbReference>
<comment type="caution">
    <text evidence="7">The sequence shown here is derived from an EMBL/GenBank/DDBJ whole genome shotgun (WGS) entry which is preliminary data.</text>
</comment>
<dbReference type="Pfam" id="PF00205">
    <property type="entry name" value="TPP_enzyme_M"/>
    <property type="match status" value="1"/>
</dbReference>
<evidence type="ECO:0000256" key="1">
    <source>
        <dbReference type="ARBA" id="ARBA00007812"/>
    </source>
</evidence>
<dbReference type="InterPro" id="IPR029035">
    <property type="entry name" value="DHS-like_NAD/FAD-binding_dom"/>
</dbReference>
<evidence type="ECO:0000313" key="7">
    <source>
        <dbReference type="EMBL" id="MBB5823236.1"/>
    </source>
</evidence>
<reference evidence="7 8" key="1">
    <citation type="submission" date="2020-08" db="EMBL/GenBank/DDBJ databases">
        <title>Sequencing the genomes of 1000 actinobacteria strains.</title>
        <authorList>
            <person name="Klenk H.-P."/>
        </authorList>
    </citation>
    <scope>NUCLEOTIDE SEQUENCE [LARGE SCALE GENOMIC DNA]</scope>
    <source>
        <strain evidence="7 8">DSM 46887</strain>
    </source>
</reference>
<dbReference type="InterPro" id="IPR000399">
    <property type="entry name" value="TPP-bd_CS"/>
</dbReference>
<proteinExistence type="inferred from homology"/>
<name>A0A7W9IMV0_9ACTN</name>
<evidence type="ECO:0000259" key="4">
    <source>
        <dbReference type="Pfam" id="PF00205"/>
    </source>
</evidence>
<dbReference type="PROSITE" id="PS00187">
    <property type="entry name" value="TPP_ENZYMES"/>
    <property type="match status" value="1"/>
</dbReference>
<dbReference type="InterPro" id="IPR012001">
    <property type="entry name" value="Thiamin_PyroP_enz_TPP-bd_dom"/>
</dbReference>
<dbReference type="InterPro" id="IPR029061">
    <property type="entry name" value="THDP-binding"/>
</dbReference>
<dbReference type="CDD" id="cd07035">
    <property type="entry name" value="TPP_PYR_POX_like"/>
    <property type="match status" value="1"/>
</dbReference>
<dbReference type="CDD" id="cd00568">
    <property type="entry name" value="TPP_enzymes"/>
    <property type="match status" value="1"/>
</dbReference>
<evidence type="ECO:0000256" key="2">
    <source>
        <dbReference type="ARBA" id="ARBA00023052"/>
    </source>
</evidence>
<dbReference type="AlphaFoldDB" id="A0A7W9IMV0"/>
<dbReference type="InterPro" id="IPR012000">
    <property type="entry name" value="Thiamin_PyroP_enz_cen_dom"/>
</dbReference>
<evidence type="ECO:0000313" key="8">
    <source>
        <dbReference type="Proteomes" id="UP000540685"/>
    </source>
</evidence>
<feature type="domain" description="Thiamine pyrophosphate enzyme N-terminal TPP-binding" evidence="6">
    <location>
        <begin position="3"/>
        <end position="123"/>
    </location>
</feature>
<dbReference type="NCBIfam" id="NF006122">
    <property type="entry name" value="PRK08266.1"/>
    <property type="match status" value="1"/>
</dbReference>
<dbReference type="GO" id="GO:0000287">
    <property type="term" value="F:magnesium ion binding"/>
    <property type="evidence" value="ECO:0007669"/>
    <property type="project" value="InterPro"/>
</dbReference>
<dbReference type="SUPFAM" id="SSF52518">
    <property type="entry name" value="Thiamin diphosphate-binding fold (THDP-binding)"/>
    <property type="match status" value="2"/>
</dbReference>
<dbReference type="GO" id="GO:0009097">
    <property type="term" value="P:isoleucine biosynthetic process"/>
    <property type="evidence" value="ECO:0007669"/>
    <property type="project" value="TreeGrafter"/>
</dbReference>
<dbReference type="GO" id="GO:0050660">
    <property type="term" value="F:flavin adenine dinucleotide binding"/>
    <property type="evidence" value="ECO:0007669"/>
    <property type="project" value="TreeGrafter"/>
</dbReference>
<feature type="domain" description="Thiamine pyrophosphate enzyme TPP-binding" evidence="5">
    <location>
        <begin position="378"/>
        <end position="519"/>
    </location>
</feature>
<evidence type="ECO:0000259" key="6">
    <source>
        <dbReference type="Pfam" id="PF02776"/>
    </source>
</evidence>
<keyword evidence="8" id="KW-1185">Reference proteome</keyword>
<evidence type="ECO:0000256" key="3">
    <source>
        <dbReference type="RuleBase" id="RU362132"/>
    </source>
</evidence>
<comment type="similarity">
    <text evidence="1 3">Belongs to the TPP enzyme family.</text>
</comment>
<keyword evidence="7" id="KW-0808">Transferase</keyword>
<dbReference type="PANTHER" id="PTHR18968">
    <property type="entry name" value="THIAMINE PYROPHOSPHATE ENZYMES"/>
    <property type="match status" value="1"/>
</dbReference>
<dbReference type="SUPFAM" id="SSF52467">
    <property type="entry name" value="DHS-like NAD/FAD-binding domain"/>
    <property type="match status" value="1"/>
</dbReference>
<dbReference type="Pfam" id="PF02776">
    <property type="entry name" value="TPP_enzyme_N"/>
    <property type="match status" value="1"/>
</dbReference>
<dbReference type="GO" id="GO:0003984">
    <property type="term" value="F:acetolactate synthase activity"/>
    <property type="evidence" value="ECO:0007669"/>
    <property type="project" value="UniProtKB-EC"/>
</dbReference>
<dbReference type="PANTHER" id="PTHR18968:SF167">
    <property type="entry name" value="ACETOLACTATE SYNTHASE LARGE SUBUNIT ILVB2-RELATED"/>
    <property type="match status" value="1"/>
</dbReference>
<dbReference type="Pfam" id="PF02775">
    <property type="entry name" value="TPP_enzyme_C"/>
    <property type="match status" value="1"/>
</dbReference>
<protein>
    <submittedName>
        <fullName evidence="7">Acetolactate synthase-1/2/3 large subunit</fullName>
        <ecNumber evidence="7">2.2.1.6</ecNumber>
    </submittedName>
</protein>
<sequence length="545" mass="57424">MNMTGGEALARSLAANGVSRIFGIPGVQLDHAADALYHAGDDIAFTCARNEQAASYMADGYARSTGRAGVSMVVPGPGMLNGLAGLATAYACSSPLLYVCGQIDSKAIGRGLGALHEIPDQSGILRSLTKWSGLASRPEDIPGLVHRAFAELRSGRPRPVGLEIPPDVLAARADVEIPGAAPHVPVVPDHKLIDAVAELLRGSRRPVIYAGGGVIAADASEELRELAEILRAPVVVSENGRGAISARHPLAFDALAFRRLREDADVVLAVGTRFVTAFSAQTDTAGARLVLINAEAADLGEPRTPDLAVHGDARLALAALAEELRGVTRESRTAELDAARAWCEEQYADIAPQRAYLRAIRAALPDDGVLVSELTQVGYAANACFPVYRPRTFLTPGYQGTLGYGFATALGAKAADPHRAVVSITGDGGFSWTLQELSTAKKYGLATVTVVFNDGFFGNVRRIQKNRFGARYFATDLVNPDYAKLADAFGVAAARAEGPEELEVVLKEALTAGEPVLVEAPVGEFPGPWHLIHEGVPRPAPLEAP</sequence>
<dbReference type="InterPro" id="IPR011766">
    <property type="entry name" value="TPP_enzyme_TPP-bd"/>
</dbReference>
<dbReference type="Proteomes" id="UP000540685">
    <property type="component" value="Unassembled WGS sequence"/>
</dbReference>
<dbReference type="InterPro" id="IPR045229">
    <property type="entry name" value="TPP_enz"/>
</dbReference>
<keyword evidence="2 3" id="KW-0786">Thiamine pyrophosphate</keyword>
<evidence type="ECO:0000259" key="5">
    <source>
        <dbReference type="Pfam" id="PF02775"/>
    </source>
</evidence>
<dbReference type="RefSeq" id="WP_184540267.1">
    <property type="nucleotide sequence ID" value="NZ_JACHMP010000001.1"/>
</dbReference>
<dbReference type="GO" id="GO:0009099">
    <property type="term" value="P:L-valine biosynthetic process"/>
    <property type="evidence" value="ECO:0007669"/>
    <property type="project" value="TreeGrafter"/>
</dbReference>
<gene>
    <name evidence="7" type="ORF">F4562_006298</name>
</gene>
<feature type="domain" description="Thiamine pyrophosphate enzyme central" evidence="4">
    <location>
        <begin position="193"/>
        <end position="320"/>
    </location>
</feature>
<dbReference type="EMBL" id="JACHMP010000001">
    <property type="protein sequence ID" value="MBB5823236.1"/>
    <property type="molecule type" value="Genomic_DNA"/>
</dbReference>
<dbReference type="Gene3D" id="3.40.50.1220">
    <property type="entry name" value="TPP-binding domain"/>
    <property type="match status" value="1"/>
</dbReference>
<organism evidence="7 8">
    <name type="scientific">Streptosporangium becharense</name>
    <dbReference type="NCBI Taxonomy" id="1816182"/>
    <lineage>
        <taxon>Bacteria</taxon>
        <taxon>Bacillati</taxon>
        <taxon>Actinomycetota</taxon>
        <taxon>Actinomycetes</taxon>
        <taxon>Streptosporangiales</taxon>
        <taxon>Streptosporangiaceae</taxon>
        <taxon>Streptosporangium</taxon>
    </lineage>
</organism>